<dbReference type="EMBL" id="JAGMWT010000022">
    <property type="protein sequence ID" value="KAH7112138.1"/>
    <property type="molecule type" value="Genomic_DNA"/>
</dbReference>
<evidence type="ECO:0000256" key="1">
    <source>
        <dbReference type="SAM" id="SignalP"/>
    </source>
</evidence>
<feature type="signal peptide" evidence="1">
    <location>
        <begin position="1"/>
        <end position="20"/>
    </location>
</feature>
<name>A0A9P9D3Q2_9PLEO</name>
<feature type="chain" id="PRO_5040138993" evidence="1">
    <location>
        <begin position="21"/>
        <end position="331"/>
    </location>
</feature>
<keyword evidence="1" id="KW-0732">Signal</keyword>
<dbReference type="AlphaFoldDB" id="A0A9P9D3Q2"/>
<keyword evidence="3" id="KW-1185">Reference proteome</keyword>
<protein>
    <submittedName>
        <fullName evidence="2">Uncharacterized protein</fullName>
    </submittedName>
</protein>
<gene>
    <name evidence="2" type="ORF">B0J11DRAFT_619735</name>
</gene>
<comment type="caution">
    <text evidence="2">The sequence shown here is derived from an EMBL/GenBank/DDBJ whole genome shotgun (WGS) entry which is preliminary data.</text>
</comment>
<proteinExistence type="predicted"/>
<dbReference type="OrthoDB" id="3775188at2759"/>
<sequence length="331" mass="36570">MRSLTSLSCLLAALSHTAQAYKPHGIGGIVQNGNTTEIQAWVAAGLAYPIINALGTHSPSLKYLCSNFDSLTTRFAALSPADDILWISKQAICDGANTPDDWNSRNQRNWMSLFTSGIFGLTALAGTNKDKEDYASMCYYIEETLLRGMWMPYRDDDWMLTDVESSFCVLAGYYGTGPGWEYLEKTVRPPAAIQQKVTTLLSRFQARALQVVIREQGWVEYICGGFGTFALGLKGMGLDAEAIEDVLCKSGDKVVGIETAVKNLKDIRTELFIVQLMNAGTDESYYAYMCDWLQIKGFDKIGIDGKAVLTEACIRARPGVGRRLRVGRRSE</sequence>
<evidence type="ECO:0000313" key="2">
    <source>
        <dbReference type="EMBL" id="KAH7112138.1"/>
    </source>
</evidence>
<reference evidence="2" key="1">
    <citation type="journal article" date="2021" name="Nat. Commun.">
        <title>Genetic determinants of endophytism in the Arabidopsis root mycobiome.</title>
        <authorList>
            <person name="Mesny F."/>
            <person name="Miyauchi S."/>
            <person name="Thiergart T."/>
            <person name="Pickel B."/>
            <person name="Atanasova L."/>
            <person name="Karlsson M."/>
            <person name="Huettel B."/>
            <person name="Barry K.W."/>
            <person name="Haridas S."/>
            <person name="Chen C."/>
            <person name="Bauer D."/>
            <person name="Andreopoulos W."/>
            <person name="Pangilinan J."/>
            <person name="LaButti K."/>
            <person name="Riley R."/>
            <person name="Lipzen A."/>
            <person name="Clum A."/>
            <person name="Drula E."/>
            <person name="Henrissat B."/>
            <person name="Kohler A."/>
            <person name="Grigoriev I.V."/>
            <person name="Martin F.M."/>
            <person name="Hacquard S."/>
        </authorList>
    </citation>
    <scope>NUCLEOTIDE SEQUENCE</scope>
    <source>
        <strain evidence="2">MPI-CAGE-CH-0243</strain>
    </source>
</reference>
<accession>A0A9P9D3Q2</accession>
<dbReference type="Proteomes" id="UP000700596">
    <property type="component" value="Unassembled WGS sequence"/>
</dbReference>
<organism evidence="2 3">
    <name type="scientific">Dendryphion nanum</name>
    <dbReference type="NCBI Taxonomy" id="256645"/>
    <lineage>
        <taxon>Eukaryota</taxon>
        <taxon>Fungi</taxon>
        <taxon>Dikarya</taxon>
        <taxon>Ascomycota</taxon>
        <taxon>Pezizomycotina</taxon>
        <taxon>Dothideomycetes</taxon>
        <taxon>Pleosporomycetidae</taxon>
        <taxon>Pleosporales</taxon>
        <taxon>Torulaceae</taxon>
        <taxon>Dendryphion</taxon>
    </lineage>
</organism>
<evidence type="ECO:0000313" key="3">
    <source>
        <dbReference type="Proteomes" id="UP000700596"/>
    </source>
</evidence>